<gene>
    <name evidence="2" type="ORF">Syun_008612</name>
</gene>
<protein>
    <recommendedName>
        <fullName evidence="1">IREH1/IRE-like N-terminal domain-containing protein</fullName>
    </recommendedName>
</protein>
<dbReference type="InterPro" id="IPR058783">
    <property type="entry name" value="IREH1/IRE-like_N"/>
</dbReference>
<name>A0AAP0KEN8_9MAGN</name>
<evidence type="ECO:0000313" key="3">
    <source>
        <dbReference type="Proteomes" id="UP001420932"/>
    </source>
</evidence>
<feature type="domain" description="IREH1/IRE-like N-terminal" evidence="1">
    <location>
        <begin position="7"/>
        <end position="60"/>
    </location>
</feature>
<evidence type="ECO:0000259" key="1">
    <source>
        <dbReference type="Pfam" id="PF26031"/>
    </source>
</evidence>
<evidence type="ECO:0000313" key="2">
    <source>
        <dbReference type="EMBL" id="KAK9150303.1"/>
    </source>
</evidence>
<keyword evidence="3" id="KW-1185">Reference proteome</keyword>
<organism evidence="2 3">
    <name type="scientific">Stephania yunnanensis</name>
    <dbReference type="NCBI Taxonomy" id="152371"/>
    <lineage>
        <taxon>Eukaryota</taxon>
        <taxon>Viridiplantae</taxon>
        <taxon>Streptophyta</taxon>
        <taxon>Embryophyta</taxon>
        <taxon>Tracheophyta</taxon>
        <taxon>Spermatophyta</taxon>
        <taxon>Magnoliopsida</taxon>
        <taxon>Ranunculales</taxon>
        <taxon>Menispermaceae</taxon>
        <taxon>Menispermoideae</taxon>
        <taxon>Cissampelideae</taxon>
        <taxon>Stephania</taxon>
    </lineage>
</organism>
<sequence>MLCVHCNEVNSDLSTFAGDLVSILEDSIDSHPKWRTRLEDWKINLLIVARECAVMSASDF</sequence>
<dbReference type="EMBL" id="JBBNAF010000004">
    <property type="protein sequence ID" value="KAK9150303.1"/>
    <property type="molecule type" value="Genomic_DNA"/>
</dbReference>
<dbReference type="Proteomes" id="UP001420932">
    <property type="component" value="Unassembled WGS sequence"/>
</dbReference>
<proteinExistence type="predicted"/>
<dbReference type="AlphaFoldDB" id="A0AAP0KEN8"/>
<dbReference type="Pfam" id="PF26031">
    <property type="entry name" value="IREH1"/>
    <property type="match status" value="1"/>
</dbReference>
<accession>A0AAP0KEN8</accession>
<comment type="caution">
    <text evidence="2">The sequence shown here is derived from an EMBL/GenBank/DDBJ whole genome shotgun (WGS) entry which is preliminary data.</text>
</comment>
<reference evidence="2 3" key="1">
    <citation type="submission" date="2024-01" db="EMBL/GenBank/DDBJ databases">
        <title>Genome assemblies of Stephania.</title>
        <authorList>
            <person name="Yang L."/>
        </authorList>
    </citation>
    <scope>NUCLEOTIDE SEQUENCE [LARGE SCALE GENOMIC DNA]</scope>
    <source>
        <strain evidence="2">YNDBR</strain>
        <tissue evidence="2">Leaf</tissue>
    </source>
</reference>